<dbReference type="EMBL" id="MJBI02000001">
    <property type="protein sequence ID" value="RAI82573.1"/>
    <property type="molecule type" value="Genomic_DNA"/>
</dbReference>
<dbReference type="OrthoDB" id="2418117at2"/>
<dbReference type="InterPro" id="IPR014913">
    <property type="entry name" value="YppE-like"/>
</dbReference>
<comment type="caution">
    <text evidence="1">The sequence shown here is derived from an EMBL/GenBank/DDBJ whole genome shotgun (WGS) entry which is preliminary data.</text>
</comment>
<organism evidence="1 2">
    <name type="scientific">Macrococcoides goetzii</name>
    <dbReference type="NCBI Taxonomy" id="1891097"/>
    <lineage>
        <taxon>Bacteria</taxon>
        <taxon>Bacillati</taxon>
        <taxon>Bacillota</taxon>
        <taxon>Bacilli</taxon>
        <taxon>Bacillales</taxon>
        <taxon>Staphylococcaceae</taxon>
        <taxon>Macrococcoides</taxon>
    </lineage>
</organism>
<reference evidence="1 2" key="1">
    <citation type="journal article" date="2018" name="Front. Microbiol.">
        <title>Description and Comparative Genomics of Macrococcus caseolyticus subsp. hominis subsp. nov., Macrococcus goetzii sp. nov., Macrococcus epidermidis sp. nov., and Macrococcus bohemicus sp. nov., Novel Macrococci From Human Clinical Material With Virulence Potential and Suspected Uptake of Foreign DNA by Natural Transformation.</title>
        <authorList>
            <person name="Maslanova I."/>
            <person name="Wertheimer Z."/>
            <person name="Sedlacek I."/>
            <person name="Svec P."/>
            <person name="Indrakova A."/>
            <person name="Kovarovic V."/>
            <person name="Schumann P."/>
            <person name="Sproer C."/>
            <person name="Kralova S."/>
            <person name="Sedo O."/>
            <person name="Kristofova L."/>
            <person name="Vrbovska V."/>
            <person name="Fuzik T."/>
            <person name="Petras P."/>
            <person name="Zdrahal Z."/>
            <person name="Ruzickova V."/>
            <person name="Doskar J."/>
            <person name="Pantucek R."/>
        </authorList>
    </citation>
    <scope>NUCLEOTIDE SEQUENCE [LARGE SCALE GENOMIC DNA]</scope>
    <source>
        <strain evidence="1 2">CCM 4927</strain>
    </source>
</reference>
<protein>
    <submittedName>
        <fullName evidence="1">DUF1798 family protein</fullName>
    </submittedName>
</protein>
<dbReference type="Gene3D" id="1.20.120.440">
    <property type="entry name" value="YppE-like"/>
    <property type="match status" value="1"/>
</dbReference>
<evidence type="ECO:0000313" key="2">
    <source>
        <dbReference type="Proteomes" id="UP000229523"/>
    </source>
</evidence>
<sequence length="112" mass="13221">MLQNCIKSLIENMQQIDQYFHSAKNGELFNFVIDVQPFTEQVDANLNQLNNYKEEILSLPLMNEKKLSLMILYIRELSVDCFFDKTSKKIFIDKFKAVNHDLQYINRVIGKV</sequence>
<proteinExistence type="predicted"/>
<dbReference type="Proteomes" id="UP000229523">
    <property type="component" value="Unassembled WGS sequence"/>
</dbReference>
<accession>A0A2G5NSR6</accession>
<dbReference type="InterPro" id="IPR023351">
    <property type="entry name" value="YppE-like_sf"/>
</dbReference>
<name>A0A2G5NSR6_9STAP</name>
<evidence type="ECO:0000313" key="1">
    <source>
        <dbReference type="EMBL" id="RAI82573.1"/>
    </source>
</evidence>
<dbReference type="SUPFAM" id="SSF140415">
    <property type="entry name" value="YppE-like"/>
    <property type="match status" value="1"/>
</dbReference>
<gene>
    <name evidence="1" type="ORF">BFS35_002475</name>
</gene>
<dbReference type="RefSeq" id="WP_099578165.1">
    <property type="nucleotide sequence ID" value="NZ_MJBI02000001.1"/>
</dbReference>
<keyword evidence="2" id="KW-1185">Reference proteome</keyword>
<dbReference type="AlphaFoldDB" id="A0A2G5NSR6"/>
<dbReference type="Pfam" id="PF08807">
    <property type="entry name" value="DUF1798"/>
    <property type="match status" value="1"/>
</dbReference>